<evidence type="ECO:0000313" key="3">
    <source>
        <dbReference type="EMBL" id="CAK9159612.1"/>
    </source>
</evidence>
<gene>
    <name evidence="3" type="ORF">ILEXP_LOCUS28316</name>
</gene>
<evidence type="ECO:0000256" key="2">
    <source>
        <dbReference type="SAM" id="Phobius"/>
    </source>
</evidence>
<feature type="region of interest" description="Disordered" evidence="1">
    <location>
        <begin position="47"/>
        <end position="69"/>
    </location>
</feature>
<accession>A0ABC8SY13</accession>
<dbReference type="PANTHER" id="PTHR36374:SF1">
    <property type="entry name" value="OS01G0969000 PROTEIN"/>
    <property type="match status" value="1"/>
</dbReference>
<protein>
    <submittedName>
        <fullName evidence="3">Uncharacterized protein</fullName>
    </submittedName>
</protein>
<proteinExistence type="predicted"/>
<feature type="region of interest" description="Disordered" evidence="1">
    <location>
        <begin position="1"/>
        <end position="26"/>
    </location>
</feature>
<feature type="transmembrane region" description="Helical" evidence="2">
    <location>
        <begin position="104"/>
        <end position="122"/>
    </location>
</feature>
<dbReference type="EMBL" id="CAUOFW020003391">
    <property type="protein sequence ID" value="CAK9159612.1"/>
    <property type="molecule type" value="Genomic_DNA"/>
</dbReference>
<keyword evidence="2" id="KW-0472">Membrane</keyword>
<reference evidence="3 4" key="1">
    <citation type="submission" date="2024-02" db="EMBL/GenBank/DDBJ databases">
        <authorList>
            <person name="Vignale AGUSTIN F."/>
            <person name="Sosa J E."/>
            <person name="Modenutti C."/>
        </authorList>
    </citation>
    <scope>NUCLEOTIDE SEQUENCE [LARGE SCALE GENOMIC DNA]</scope>
</reference>
<dbReference type="Proteomes" id="UP001642360">
    <property type="component" value="Unassembled WGS sequence"/>
</dbReference>
<dbReference type="AlphaFoldDB" id="A0ABC8SY13"/>
<dbReference type="PANTHER" id="PTHR36374">
    <property type="entry name" value="OS01G0969000 PROTEIN"/>
    <property type="match status" value="1"/>
</dbReference>
<evidence type="ECO:0000313" key="4">
    <source>
        <dbReference type="Proteomes" id="UP001642360"/>
    </source>
</evidence>
<keyword evidence="2" id="KW-0812">Transmembrane</keyword>
<evidence type="ECO:0000256" key="1">
    <source>
        <dbReference type="SAM" id="MobiDB-lite"/>
    </source>
</evidence>
<keyword evidence="2" id="KW-1133">Transmembrane helix</keyword>
<comment type="caution">
    <text evidence="3">The sequence shown here is derived from an EMBL/GenBank/DDBJ whole genome shotgun (WGS) entry which is preliminary data.</text>
</comment>
<keyword evidence="4" id="KW-1185">Reference proteome</keyword>
<name>A0ABC8SY13_9AQUA</name>
<sequence length="144" mass="16181">MAETDPKLGNSEIIPKDTADSNRPTNPILSLIPNFLQNFKFPPLKQQGKAKVVTDDSGPPPIETGVKDDLNEAKPGFVRLPRKSSPEVKLEAEECEQNTNTNPVVLWQVYAVGGFFVLRWAWARWNERRGRRKPSDEEPSPADD</sequence>
<organism evidence="3 4">
    <name type="scientific">Ilex paraguariensis</name>
    <name type="common">yerba mate</name>
    <dbReference type="NCBI Taxonomy" id="185542"/>
    <lineage>
        <taxon>Eukaryota</taxon>
        <taxon>Viridiplantae</taxon>
        <taxon>Streptophyta</taxon>
        <taxon>Embryophyta</taxon>
        <taxon>Tracheophyta</taxon>
        <taxon>Spermatophyta</taxon>
        <taxon>Magnoliopsida</taxon>
        <taxon>eudicotyledons</taxon>
        <taxon>Gunneridae</taxon>
        <taxon>Pentapetalae</taxon>
        <taxon>asterids</taxon>
        <taxon>campanulids</taxon>
        <taxon>Aquifoliales</taxon>
        <taxon>Aquifoliaceae</taxon>
        <taxon>Ilex</taxon>
    </lineage>
</organism>